<accession>A0ABT6TK54</accession>
<feature type="transmembrane region" description="Helical" evidence="6">
    <location>
        <begin position="593"/>
        <end position="612"/>
    </location>
</feature>
<keyword evidence="9" id="KW-1185">Reference proteome</keyword>
<evidence type="ECO:0000256" key="4">
    <source>
        <dbReference type="ARBA" id="ARBA00022989"/>
    </source>
</evidence>
<dbReference type="Gene3D" id="1.20.1640.10">
    <property type="entry name" value="Multidrug efflux transporter AcrB transmembrane domain"/>
    <property type="match status" value="2"/>
</dbReference>
<sequence>MANILYRIGGWAARWRKSTLGGGIIILLLLAVVALRMGPVFEGDMSIPGTESEKAANALQEKFPSGDAVDGGTIQLVFKAAQGKSLESAETKKVIQTSLNSILQDQNVASVADPYSSGAISANKEIGYATITYKLPAADVTEKSVEDVERQADKMRKAGIQVEKSGTVGSGGVPEIGGISEVIGIAMAFIILLVMFRSVLTAGLPIVIAIFGLGIGVLLILIGSNFIDMSAVTLTLAVMLGLAVGIDYGLFILSRHRQNMLAGMSIRESIANATGTAGSAVVFAGMTVIIALAGLSVTRIPFLSTMGLAAALTVFIAVLTAIVIVPAMLSLLGERILPKAAAGNERNKKLKKKPATESNAWGRFITKFPLPVAVAGILLLSVISLPALHLQIGLPNNGMKSEDTTERQAYDLLSEGFGPGFNGPLVVLATADGTNNSQSAIEQATAGLSKMEGVASAAPPILNAGGDAAIISVIPKSGPLDKETGKLVSTIRGESKEMESQYGVKLMVTGSTAVDIDISKKLNNALPTFGLLVVGLAFVLLLLVFRSLLVPLKAVLGYLLTMTATLGFVVFVVQDGHFANLFGITQSGPVLNFLPLLTAGILFGLAMDYEVFLVSRMREKFIHARDAKGAILFGIKSSGSVVTAAGLIMVCVFAGFIFMDDTMIKSMGLALAFGILFDAFVVRLAILPAIMSMLGRHSWYLPKWLDRILPNIDVEGAALEEKSHKITVDNRQAM</sequence>
<comment type="caution">
    <text evidence="8">The sequence shown here is derived from an EMBL/GenBank/DDBJ whole genome shotgun (WGS) entry which is preliminary data.</text>
</comment>
<feature type="transmembrane region" description="Helical" evidence="6">
    <location>
        <begin position="670"/>
        <end position="694"/>
    </location>
</feature>
<feature type="transmembrane region" description="Helical" evidence="6">
    <location>
        <begin position="229"/>
        <end position="253"/>
    </location>
</feature>
<dbReference type="InterPro" id="IPR004869">
    <property type="entry name" value="MMPL_dom"/>
</dbReference>
<dbReference type="Proteomes" id="UP001161691">
    <property type="component" value="Unassembled WGS sequence"/>
</dbReference>
<feature type="transmembrane region" description="Helical" evidence="6">
    <location>
        <begin position="274"/>
        <end position="295"/>
    </location>
</feature>
<evidence type="ECO:0000256" key="3">
    <source>
        <dbReference type="ARBA" id="ARBA00022692"/>
    </source>
</evidence>
<feature type="transmembrane region" description="Helical" evidence="6">
    <location>
        <begin position="555"/>
        <end position="573"/>
    </location>
</feature>
<keyword evidence="3 6" id="KW-0812">Transmembrane</keyword>
<evidence type="ECO:0000256" key="6">
    <source>
        <dbReference type="SAM" id="Phobius"/>
    </source>
</evidence>
<feature type="transmembrane region" description="Helical" evidence="6">
    <location>
        <begin position="203"/>
        <end position="223"/>
    </location>
</feature>
<feature type="transmembrane region" description="Helical" evidence="6">
    <location>
        <begin position="529"/>
        <end position="548"/>
    </location>
</feature>
<dbReference type="RefSeq" id="WP_282909913.1">
    <property type="nucleotide sequence ID" value="NZ_JAGRPV010000001.1"/>
</dbReference>
<dbReference type="InterPro" id="IPR000731">
    <property type="entry name" value="SSD"/>
</dbReference>
<feature type="transmembrane region" description="Helical" evidence="6">
    <location>
        <begin position="176"/>
        <end position="196"/>
    </location>
</feature>
<dbReference type="InterPro" id="IPR050545">
    <property type="entry name" value="Mycobact_MmpL"/>
</dbReference>
<reference evidence="8" key="1">
    <citation type="submission" date="2023-04" db="EMBL/GenBank/DDBJ databases">
        <title>Comparative genomic analysis of Cohnella hashimotonis sp. nov., isolated from the International Space Station.</title>
        <authorList>
            <person name="Venkateswaran K."/>
            <person name="Simpson A."/>
        </authorList>
    </citation>
    <scope>NUCLEOTIDE SEQUENCE</scope>
    <source>
        <strain evidence="8">F6_2S_P_1</strain>
    </source>
</reference>
<protein>
    <submittedName>
        <fullName evidence="8">MMPL family transporter</fullName>
    </submittedName>
</protein>
<evidence type="ECO:0000313" key="8">
    <source>
        <dbReference type="EMBL" id="MDI4647114.1"/>
    </source>
</evidence>
<feature type="domain" description="SSD" evidence="7">
    <location>
        <begin position="202"/>
        <end position="331"/>
    </location>
</feature>
<keyword evidence="5 6" id="KW-0472">Membrane</keyword>
<dbReference type="PANTHER" id="PTHR33406:SF13">
    <property type="entry name" value="MEMBRANE PROTEIN YDFJ"/>
    <property type="match status" value="1"/>
</dbReference>
<feature type="transmembrane region" description="Helical" evidence="6">
    <location>
        <begin position="20"/>
        <end position="38"/>
    </location>
</feature>
<evidence type="ECO:0000313" key="9">
    <source>
        <dbReference type="Proteomes" id="UP001161691"/>
    </source>
</evidence>
<dbReference type="PANTHER" id="PTHR33406">
    <property type="entry name" value="MEMBRANE PROTEIN MJ1562-RELATED"/>
    <property type="match status" value="1"/>
</dbReference>
<dbReference type="Pfam" id="PF03176">
    <property type="entry name" value="MMPL"/>
    <property type="match status" value="2"/>
</dbReference>
<gene>
    <name evidence="8" type="ORF">KB449_19215</name>
</gene>
<dbReference type="SUPFAM" id="SSF82866">
    <property type="entry name" value="Multidrug efflux transporter AcrB transmembrane domain"/>
    <property type="match status" value="2"/>
</dbReference>
<feature type="transmembrane region" description="Helical" evidence="6">
    <location>
        <begin position="368"/>
        <end position="392"/>
    </location>
</feature>
<evidence type="ECO:0000256" key="2">
    <source>
        <dbReference type="ARBA" id="ARBA00022475"/>
    </source>
</evidence>
<feature type="transmembrane region" description="Helical" evidence="6">
    <location>
        <begin position="307"/>
        <end position="329"/>
    </location>
</feature>
<evidence type="ECO:0000256" key="1">
    <source>
        <dbReference type="ARBA" id="ARBA00004651"/>
    </source>
</evidence>
<keyword evidence="4 6" id="KW-1133">Transmembrane helix</keyword>
<feature type="transmembrane region" description="Helical" evidence="6">
    <location>
        <begin position="633"/>
        <end position="658"/>
    </location>
</feature>
<name>A0ABT6TK54_9BACL</name>
<evidence type="ECO:0000256" key="5">
    <source>
        <dbReference type="ARBA" id="ARBA00023136"/>
    </source>
</evidence>
<comment type="subcellular location">
    <subcellularLocation>
        <location evidence="1">Cell membrane</location>
        <topology evidence="1">Multi-pass membrane protein</topology>
    </subcellularLocation>
</comment>
<evidence type="ECO:0000259" key="7">
    <source>
        <dbReference type="PROSITE" id="PS50156"/>
    </source>
</evidence>
<keyword evidence="2" id="KW-1003">Cell membrane</keyword>
<organism evidence="8 9">
    <name type="scientific">Cohnella hashimotonis</name>
    <dbReference type="NCBI Taxonomy" id="2826895"/>
    <lineage>
        <taxon>Bacteria</taxon>
        <taxon>Bacillati</taxon>
        <taxon>Bacillota</taxon>
        <taxon>Bacilli</taxon>
        <taxon>Bacillales</taxon>
        <taxon>Paenibacillaceae</taxon>
        <taxon>Cohnella</taxon>
    </lineage>
</organism>
<dbReference type="PROSITE" id="PS50156">
    <property type="entry name" value="SSD"/>
    <property type="match status" value="1"/>
</dbReference>
<proteinExistence type="predicted"/>
<dbReference type="EMBL" id="JAGRPV010000001">
    <property type="protein sequence ID" value="MDI4647114.1"/>
    <property type="molecule type" value="Genomic_DNA"/>
</dbReference>